<evidence type="ECO:0000313" key="16">
    <source>
        <dbReference type="Proteomes" id="UP000009022"/>
    </source>
</evidence>
<gene>
    <name evidence="15" type="ORF">TRIADDRAFT_58048</name>
</gene>
<dbReference type="KEGG" id="tad:TRIADDRAFT_58048"/>
<evidence type="ECO:0000256" key="2">
    <source>
        <dbReference type="ARBA" id="ARBA00022475"/>
    </source>
</evidence>
<dbReference type="InterPro" id="IPR050726">
    <property type="entry name" value="mGluR"/>
</dbReference>
<dbReference type="PANTHER" id="PTHR24060">
    <property type="entry name" value="METABOTROPIC GLUTAMATE RECEPTOR"/>
    <property type="match status" value="1"/>
</dbReference>
<organism evidence="15 16">
    <name type="scientific">Trichoplax adhaerens</name>
    <name type="common">Trichoplax reptans</name>
    <dbReference type="NCBI Taxonomy" id="10228"/>
    <lineage>
        <taxon>Eukaryota</taxon>
        <taxon>Metazoa</taxon>
        <taxon>Placozoa</taxon>
        <taxon>Uniplacotomia</taxon>
        <taxon>Trichoplacea</taxon>
        <taxon>Trichoplacidae</taxon>
        <taxon>Trichoplax</taxon>
    </lineage>
</organism>
<dbReference type="PhylomeDB" id="B3S2J5"/>
<keyword evidence="5 12" id="KW-1133">Transmembrane helix</keyword>
<feature type="domain" description="G-protein coupled receptors family 3 profile" evidence="14">
    <location>
        <begin position="600"/>
        <end position="858"/>
    </location>
</feature>
<feature type="transmembrane region" description="Helical" evidence="12">
    <location>
        <begin position="757"/>
        <end position="779"/>
    </location>
</feature>
<proteinExistence type="predicted"/>
<feature type="region of interest" description="Disordered" evidence="11">
    <location>
        <begin position="115"/>
        <end position="135"/>
    </location>
</feature>
<dbReference type="PRINTS" id="PR00248">
    <property type="entry name" value="GPCRMGR"/>
</dbReference>
<dbReference type="Gene3D" id="3.40.50.2300">
    <property type="match status" value="2"/>
</dbReference>
<name>B3S2J5_TRIAD</name>
<dbReference type="HOGENOM" id="CLU_005389_5_1_1"/>
<keyword evidence="2" id="KW-1003">Cell membrane</keyword>
<evidence type="ECO:0000256" key="6">
    <source>
        <dbReference type="ARBA" id="ARBA00023040"/>
    </source>
</evidence>
<dbReference type="AlphaFoldDB" id="B3S2J5"/>
<dbReference type="InParanoid" id="B3S2J5"/>
<feature type="chain" id="PRO_5002798425" description="G-protein coupled receptors family 3 profile domain-containing protein" evidence="13">
    <location>
        <begin position="20"/>
        <end position="858"/>
    </location>
</feature>
<dbReference type="EMBL" id="DS985247">
    <property type="protein sequence ID" value="EDV23432.1"/>
    <property type="molecule type" value="Genomic_DNA"/>
</dbReference>
<reference evidence="15 16" key="1">
    <citation type="journal article" date="2008" name="Nature">
        <title>The Trichoplax genome and the nature of placozoans.</title>
        <authorList>
            <person name="Srivastava M."/>
            <person name="Begovic E."/>
            <person name="Chapman J."/>
            <person name="Putnam N.H."/>
            <person name="Hellsten U."/>
            <person name="Kawashima T."/>
            <person name="Kuo A."/>
            <person name="Mitros T."/>
            <person name="Salamov A."/>
            <person name="Carpenter M.L."/>
            <person name="Signorovitch A.Y."/>
            <person name="Moreno M.A."/>
            <person name="Kamm K."/>
            <person name="Grimwood J."/>
            <person name="Schmutz J."/>
            <person name="Shapiro H."/>
            <person name="Grigoriev I.V."/>
            <person name="Buss L.W."/>
            <person name="Schierwater B."/>
            <person name="Dellaporta S.L."/>
            <person name="Rokhsar D.S."/>
        </authorList>
    </citation>
    <scope>NUCLEOTIDE SEQUENCE [LARGE SCALE GENOMIC DNA]</scope>
    <source>
        <strain evidence="15 16">Grell-BS-1999</strain>
    </source>
</reference>
<keyword evidence="3 12" id="KW-0812">Transmembrane</keyword>
<evidence type="ECO:0000256" key="13">
    <source>
        <dbReference type="SAM" id="SignalP"/>
    </source>
</evidence>
<keyword evidence="8" id="KW-0675">Receptor</keyword>
<evidence type="ECO:0000256" key="4">
    <source>
        <dbReference type="ARBA" id="ARBA00022729"/>
    </source>
</evidence>
<dbReference type="Pfam" id="PF07562">
    <property type="entry name" value="NCD3G"/>
    <property type="match status" value="1"/>
</dbReference>
<dbReference type="InterPro" id="IPR028082">
    <property type="entry name" value="Peripla_BP_I"/>
</dbReference>
<keyword evidence="9" id="KW-0325">Glycoprotein</keyword>
<feature type="signal peptide" evidence="13">
    <location>
        <begin position="1"/>
        <end position="19"/>
    </location>
</feature>
<dbReference type="InterPro" id="IPR009030">
    <property type="entry name" value="Growth_fac_rcpt_cys_sf"/>
</dbReference>
<keyword evidence="6" id="KW-0297">G-protein coupled receptor</keyword>
<dbReference type="InterPro" id="IPR001828">
    <property type="entry name" value="ANF_lig-bd_rcpt"/>
</dbReference>
<evidence type="ECO:0000256" key="11">
    <source>
        <dbReference type="SAM" id="MobiDB-lite"/>
    </source>
</evidence>
<feature type="transmembrane region" description="Helical" evidence="12">
    <location>
        <begin position="637"/>
        <end position="657"/>
    </location>
</feature>
<dbReference type="Pfam" id="PF00003">
    <property type="entry name" value="7tm_3"/>
    <property type="match status" value="1"/>
</dbReference>
<evidence type="ECO:0000259" key="14">
    <source>
        <dbReference type="PROSITE" id="PS50259"/>
    </source>
</evidence>
<dbReference type="InterPro" id="IPR000337">
    <property type="entry name" value="GPCR_3"/>
</dbReference>
<evidence type="ECO:0000256" key="5">
    <source>
        <dbReference type="ARBA" id="ARBA00022989"/>
    </source>
</evidence>
<dbReference type="InterPro" id="IPR038550">
    <property type="entry name" value="GPCR_3_9-Cys_sf"/>
</dbReference>
<feature type="transmembrane region" description="Helical" evidence="12">
    <location>
        <begin position="669"/>
        <end position="694"/>
    </location>
</feature>
<keyword evidence="10" id="KW-0807">Transducer</keyword>
<evidence type="ECO:0000256" key="10">
    <source>
        <dbReference type="ARBA" id="ARBA00023224"/>
    </source>
</evidence>
<feature type="transmembrane region" description="Helical" evidence="12">
    <location>
        <begin position="596"/>
        <end position="625"/>
    </location>
</feature>
<dbReference type="SUPFAM" id="SSF53822">
    <property type="entry name" value="Periplasmic binding protein-like I"/>
    <property type="match status" value="1"/>
</dbReference>
<dbReference type="InterPro" id="IPR017978">
    <property type="entry name" value="GPCR_3_C"/>
</dbReference>
<dbReference type="GO" id="GO:0005886">
    <property type="term" value="C:plasma membrane"/>
    <property type="evidence" value="ECO:0000318"/>
    <property type="project" value="GO_Central"/>
</dbReference>
<dbReference type="Pfam" id="PF01094">
    <property type="entry name" value="ANF_receptor"/>
    <property type="match status" value="1"/>
</dbReference>
<feature type="compositionally biased region" description="Polar residues" evidence="11">
    <location>
        <begin position="118"/>
        <end position="135"/>
    </location>
</feature>
<dbReference type="InterPro" id="IPR000068">
    <property type="entry name" value="GPCR_3_Ca_sens_rcpt-rel"/>
</dbReference>
<feature type="transmembrane region" description="Helical" evidence="12">
    <location>
        <begin position="714"/>
        <end position="737"/>
    </location>
</feature>
<comment type="subcellular location">
    <subcellularLocation>
        <location evidence="1">Cell membrane</location>
        <topology evidence="1">Multi-pass membrane protein</topology>
    </subcellularLocation>
</comment>
<protein>
    <recommendedName>
        <fullName evidence="14">G-protein coupled receptors family 3 profile domain-containing protein</fullName>
    </recommendedName>
</protein>
<dbReference type="GO" id="GO:0001640">
    <property type="term" value="F:adenylate cyclase inhibiting G protein-coupled glutamate receptor activity"/>
    <property type="evidence" value="ECO:0000318"/>
    <property type="project" value="GO_Central"/>
</dbReference>
<dbReference type="Proteomes" id="UP000009022">
    <property type="component" value="Unassembled WGS sequence"/>
</dbReference>
<dbReference type="eggNOG" id="KOG1056">
    <property type="taxonomic scope" value="Eukaryota"/>
</dbReference>
<feature type="transmembrane region" description="Helical" evidence="12">
    <location>
        <begin position="821"/>
        <end position="841"/>
    </location>
</feature>
<evidence type="ECO:0000256" key="9">
    <source>
        <dbReference type="ARBA" id="ARBA00023180"/>
    </source>
</evidence>
<dbReference type="CDD" id="cd13953">
    <property type="entry name" value="7tm_classC_mGluR-like"/>
    <property type="match status" value="1"/>
</dbReference>
<evidence type="ECO:0000256" key="1">
    <source>
        <dbReference type="ARBA" id="ARBA00004651"/>
    </source>
</evidence>
<evidence type="ECO:0000256" key="12">
    <source>
        <dbReference type="SAM" id="Phobius"/>
    </source>
</evidence>
<dbReference type="FunFam" id="3.40.50.2300:FF:000016">
    <property type="entry name" value="Taste 1 receptor member 2"/>
    <property type="match status" value="1"/>
</dbReference>
<dbReference type="OrthoDB" id="5984008at2759"/>
<evidence type="ECO:0000256" key="8">
    <source>
        <dbReference type="ARBA" id="ARBA00023170"/>
    </source>
</evidence>
<dbReference type="CTD" id="6755555"/>
<sequence length="858" mass="94930">MMINCFIGIITFLTTYGSATILSDPYTTVGKLNGDLSLGGLVPIHNSYDAATEKCKNLDITNIMRVQSMIYAIHSINQNPAILPNITLGYEIRDTCVSRTVALRQSINYFYDDRSERSSNCNTADTPSSSDSYQNCTSDVCGNGTDSSTEIKTDSQGNNNVNRDKIISVIGPLYSSEAFIVGTLLSNLHVPVVSPLATSSLLSDKTEFTTFFRTVPSNSFQGRAVTAVIHYFGWNYTAVLWEDDDYGNSLVEEFQRSAKEKNVCISKVILFPKRPTASQLQSIIKELRALKVTVVFIASNAKMAHEYFIQATIANFTGITYIAPISWSQSSSIISEIDSDIIGGTIGLTLGSSKQYQFESYIKSLTACNNSGNPWFQTYFRSNVAKGDIPVNACIPVSAWNDSSKITNSQTITSAFIFNAIYAVAHALHDMLKCNRDHCQSLPEEKFDTKKLVAYLFNVSFVDASRENFSFNQNGDPVHIRYNIVNLQPNGKNVVSKTIGAWLTTGQAIINDSVIVWNKARLHSGVPISACSSDCPPGTYRDSFSNDKCCWKCISCYISSISNRTNAEQCHVCPYGYLPNSNHTSCVKAVPVTIDIGGLLSITLMVILAICGSIVISFWIITILHRHHQVIFSSNSILIHMSYIVLLYMLASSYVFLLPRNRQFCMVTIVTYTTSATLLTAIGLSMTSAVVALFSEVMASCRYSEHFKTKGQPLLVILLLCIQIVIVLLWLILSPIATYMRIDFNYKIYEMCHFQSLVGPIVSLSYIGILNVIYLGLAIKGRHCPDNFADAKYLCVACCINMCIFTFMVLTYFITFGPWQAGISSFSLVACAMSFLLCVMAPKINIMLSFPQLTITVK</sequence>
<keyword evidence="4 13" id="KW-0732">Signal</keyword>
<dbReference type="FunFam" id="2.10.50.30:FF:000005">
    <property type="entry name" value="Metabotropic glutamate receptor"/>
    <property type="match status" value="1"/>
</dbReference>
<evidence type="ECO:0000313" key="15">
    <source>
        <dbReference type="EMBL" id="EDV23432.1"/>
    </source>
</evidence>
<dbReference type="GO" id="GO:0051966">
    <property type="term" value="P:regulation of synaptic transmission, glutamatergic"/>
    <property type="evidence" value="ECO:0000318"/>
    <property type="project" value="GO_Central"/>
</dbReference>
<dbReference type="PROSITE" id="PS50259">
    <property type="entry name" value="G_PROTEIN_RECEP_F3_4"/>
    <property type="match status" value="1"/>
</dbReference>
<dbReference type="GeneID" id="6755555"/>
<evidence type="ECO:0000256" key="3">
    <source>
        <dbReference type="ARBA" id="ARBA00022692"/>
    </source>
</evidence>
<feature type="transmembrane region" description="Helical" evidence="12">
    <location>
        <begin position="791"/>
        <end position="815"/>
    </location>
</feature>
<keyword evidence="7 12" id="KW-0472">Membrane</keyword>
<dbReference type="PRINTS" id="PR00592">
    <property type="entry name" value="CASENSINGR"/>
</dbReference>
<dbReference type="Gene3D" id="2.10.50.30">
    <property type="entry name" value="GPCR, family 3, nine cysteines domain"/>
    <property type="match status" value="1"/>
</dbReference>
<dbReference type="CDD" id="cd06350">
    <property type="entry name" value="PBP1_GPCR_family_C-like"/>
    <property type="match status" value="1"/>
</dbReference>
<dbReference type="OMA" id="TIVCERT"/>
<dbReference type="RefSeq" id="XP_002114342.1">
    <property type="nucleotide sequence ID" value="XM_002114306.1"/>
</dbReference>
<keyword evidence="16" id="KW-1185">Reference proteome</keyword>
<dbReference type="GO" id="GO:0007216">
    <property type="term" value="P:G protein-coupled glutamate receptor signaling pathway"/>
    <property type="evidence" value="ECO:0000318"/>
    <property type="project" value="GO_Central"/>
</dbReference>
<accession>B3S2J5</accession>
<evidence type="ECO:0000256" key="7">
    <source>
        <dbReference type="ARBA" id="ARBA00023136"/>
    </source>
</evidence>
<dbReference type="SUPFAM" id="SSF57184">
    <property type="entry name" value="Growth factor receptor domain"/>
    <property type="match status" value="1"/>
</dbReference>
<dbReference type="InterPro" id="IPR011500">
    <property type="entry name" value="GPCR_3_9-Cys_dom"/>
</dbReference>